<sequence length="103" mass="12159">MLKVEFSEEFIQSLTNEIKNQLVPVLVQELKQQELPPLLTRKQFMELVGISPGKCNELFNRKDFPVTRQLGHPRVPTKKFFEWLNEDIDNRKDLGLNYPYQAI</sequence>
<dbReference type="AlphaFoldDB" id="A0A511UUI2"/>
<dbReference type="Proteomes" id="UP000321491">
    <property type="component" value="Unassembled WGS sequence"/>
</dbReference>
<dbReference type="EMBL" id="BJXW01000007">
    <property type="protein sequence ID" value="GEN30275.1"/>
    <property type="molecule type" value="Genomic_DNA"/>
</dbReference>
<proteinExistence type="predicted"/>
<evidence type="ECO:0000313" key="2">
    <source>
        <dbReference type="Proteomes" id="UP000321491"/>
    </source>
</evidence>
<accession>A0A511UUI2</accession>
<name>A0A511UUI2_9BACI</name>
<reference evidence="1 2" key="1">
    <citation type="submission" date="2019-07" db="EMBL/GenBank/DDBJ databases">
        <title>Whole genome shotgun sequence of Cerasibacillus quisquiliarum NBRC 102429.</title>
        <authorList>
            <person name="Hosoyama A."/>
            <person name="Uohara A."/>
            <person name="Ohji S."/>
            <person name="Ichikawa N."/>
        </authorList>
    </citation>
    <scope>NUCLEOTIDE SEQUENCE [LARGE SCALE GENOMIC DNA]</scope>
    <source>
        <strain evidence="1 2">NBRC 102429</strain>
    </source>
</reference>
<organism evidence="1 2">
    <name type="scientific">Cerasibacillus quisquiliarum</name>
    <dbReference type="NCBI Taxonomy" id="227865"/>
    <lineage>
        <taxon>Bacteria</taxon>
        <taxon>Bacillati</taxon>
        <taxon>Bacillota</taxon>
        <taxon>Bacilli</taxon>
        <taxon>Bacillales</taxon>
        <taxon>Bacillaceae</taxon>
        <taxon>Cerasibacillus</taxon>
    </lineage>
</organism>
<keyword evidence="2" id="KW-1185">Reference proteome</keyword>
<dbReference type="RefSeq" id="WP_146935374.1">
    <property type="nucleotide sequence ID" value="NZ_BJXW01000007.1"/>
</dbReference>
<dbReference type="OrthoDB" id="2614557at2"/>
<gene>
    <name evidence="1" type="ORF">CQU01_05130</name>
</gene>
<comment type="caution">
    <text evidence="1">The sequence shown here is derived from an EMBL/GenBank/DDBJ whole genome shotgun (WGS) entry which is preliminary data.</text>
</comment>
<evidence type="ECO:0000313" key="1">
    <source>
        <dbReference type="EMBL" id="GEN30275.1"/>
    </source>
</evidence>
<protein>
    <submittedName>
        <fullName evidence="1">Uncharacterized protein</fullName>
    </submittedName>
</protein>